<dbReference type="GeneID" id="6418718"/>
<reference evidence="2 3" key="1">
    <citation type="journal article" date="1998" name="Science">
        <title>Genome sequence of the nematode C. elegans: a platform for investigating biology.</title>
        <authorList>
            <consortium name="The C. elegans sequencing consortium"/>
            <person name="Sulson J.E."/>
            <person name="Waterston R."/>
        </authorList>
    </citation>
    <scope>NUCLEOTIDE SEQUENCE [LARGE SCALE GENOMIC DNA]</scope>
    <source>
        <strain evidence="2 3">Bristol N2</strain>
    </source>
</reference>
<accession>A7LPJ5</accession>
<dbReference type="RefSeq" id="NP_001122906.1">
    <property type="nucleotide sequence ID" value="NM_001129434.1"/>
</dbReference>
<dbReference type="AlphaFoldDB" id="A7LPJ5"/>
<organism evidence="2 3">
    <name type="scientific">Caenorhabditis elegans</name>
    <dbReference type="NCBI Taxonomy" id="6239"/>
    <lineage>
        <taxon>Eukaryota</taxon>
        <taxon>Metazoa</taxon>
        <taxon>Ecdysozoa</taxon>
        <taxon>Nematoda</taxon>
        <taxon>Chromadorea</taxon>
        <taxon>Rhabditida</taxon>
        <taxon>Rhabditina</taxon>
        <taxon>Rhabditomorpha</taxon>
        <taxon>Rhabditoidea</taxon>
        <taxon>Rhabditidae</taxon>
        <taxon>Peloderinae</taxon>
        <taxon>Caenorhabditis</taxon>
    </lineage>
</organism>
<dbReference type="FunCoup" id="A7LPJ5">
    <property type="interactions" value="275"/>
</dbReference>
<dbReference type="WormBase" id="F10A3.17">
    <property type="protein sequence ID" value="CE41379"/>
    <property type="gene ID" value="WBGene00045507"/>
</dbReference>
<dbReference type="Pfam" id="PF01827">
    <property type="entry name" value="FTH"/>
    <property type="match status" value="1"/>
</dbReference>
<protein>
    <submittedName>
        <fullName evidence="2">DUF38 domain-containing protein</fullName>
    </submittedName>
</protein>
<sequence length="255" mass="29381">MHLKLNISNVQSNLTYNDIETEYQPIDNGSIVTCGKDSTIIKDKSHAELSINEFAEKIQDSTVKLESVEINICNNVKKQNRRDIFNSLLKVFQAKSSKLHVSKCILGDLFAQEILLLLPFFQAGEFETIELSNNESMVGQLNEISKLEQWKKAKILNAANGKFEIPIENLFHFEKFTISLTSFSKEDSKKIKDRLYEMEHFGDGCFIFPKTNIIEIARVFDSNFYLGESALFDCEVNYKCFIVEITERFFKIRKG</sequence>
<evidence type="ECO:0007829" key="5">
    <source>
        <dbReference type="PeptideAtlas" id="A7LPJ5"/>
    </source>
</evidence>
<dbReference type="PhylomeDB" id="A7LPJ5"/>
<dbReference type="InterPro" id="IPR040161">
    <property type="entry name" value="FB224"/>
</dbReference>
<dbReference type="PANTHER" id="PTHR23015">
    <property type="entry name" value="UNCHARACTERIZED C.ELEGANS PROTEIN"/>
    <property type="match status" value="1"/>
</dbReference>
<proteinExistence type="evidence at protein level"/>
<dbReference type="InterPro" id="IPR002900">
    <property type="entry name" value="DUF38/FTH_CAE_spp"/>
</dbReference>
<keyword evidence="5" id="KW-1267">Proteomics identification</keyword>
<dbReference type="PeptideAtlas" id="A7LPJ5"/>
<keyword evidence="3" id="KW-1185">Reference proteome</keyword>
<dbReference type="CTD" id="6418718"/>
<name>A7LPJ5_CAEEL</name>
<evidence type="ECO:0000259" key="1">
    <source>
        <dbReference type="Pfam" id="PF01827"/>
    </source>
</evidence>
<dbReference type="Bgee" id="WBGene00045507">
    <property type="expression patterns" value="Expressed in pharyngeal muscle cell (C elegans) and 3 other cell types or tissues"/>
</dbReference>
<evidence type="ECO:0000313" key="2">
    <source>
        <dbReference type="EMBL" id="CAO82019.1"/>
    </source>
</evidence>
<dbReference type="Proteomes" id="UP000001940">
    <property type="component" value="Chromosome V"/>
</dbReference>
<dbReference type="UCSC" id="F10A3.17">
    <property type="organism name" value="c. elegans"/>
</dbReference>
<dbReference type="InParanoid" id="A7LPJ5"/>
<dbReference type="HOGENOM" id="CLU_030831_3_1_1"/>
<evidence type="ECO:0000313" key="4">
    <source>
        <dbReference type="WormBase" id="F10A3.17"/>
    </source>
</evidence>
<feature type="domain" description="DUF38" evidence="1">
    <location>
        <begin position="83"/>
        <end position="222"/>
    </location>
</feature>
<dbReference type="KEGG" id="cel:CELE_F10A3.17"/>
<evidence type="ECO:0000313" key="3">
    <source>
        <dbReference type="Proteomes" id="UP000001940"/>
    </source>
</evidence>
<dbReference type="PANTHER" id="PTHR23015:SF4">
    <property type="entry name" value="DUF38 DOMAIN-CONTAINING PROTEIN-RELATED"/>
    <property type="match status" value="1"/>
</dbReference>
<dbReference type="EMBL" id="BX284605">
    <property type="protein sequence ID" value="CAO82019.1"/>
    <property type="molecule type" value="Genomic_DNA"/>
</dbReference>
<gene>
    <name evidence="2" type="ORF">CELE_F10A3.17</name>
    <name evidence="2 4" type="ORF">F10A3.17</name>
</gene>
<dbReference type="STRING" id="6239.F10A3.17.1"/>
<dbReference type="AGR" id="WB:WBGene00045507"/>
<dbReference type="PaxDb" id="6239-F10A3.17"/>
<dbReference type="OrthoDB" id="5910913at2759"/>